<reference evidence="3 4" key="1">
    <citation type="submission" date="2016-05" db="EMBL/GenBank/DDBJ databases">
        <title>Complete genome sequence of two 2,5-diketo-D-glunonic acid producing strain Tatumella citrea.</title>
        <authorList>
            <person name="Duan C."/>
            <person name="Yang J."/>
            <person name="Yang S."/>
        </authorList>
    </citation>
    <scope>NUCLEOTIDE SEQUENCE [LARGE SCALE GENOMIC DNA]</scope>
    <source>
        <strain evidence="2 3">ATCC 39140</strain>
        <strain evidence="1 4">DSM 13699</strain>
    </source>
</reference>
<protein>
    <submittedName>
        <fullName evidence="1">Uncharacterized protein</fullName>
    </submittedName>
</protein>
<accession>A0A1Y0L5L2</accession>
<gene>
    <name evidence="1" type="ORF">A7K98_05630</name>
    <name evidence="2" type="ORF">A7K99_05630</name>
</gene>
<organism evidence="1 4">
    <name type="scientific">Tatumella citrea</name>
    <name type="common">Pantoea citrea</name>
    <dbReference type="NCBI Taxonomy" id="53336"/>
    <lineage>
        <taxon>Bacteria</taxon>
        <taxon>Pseudomonadati</taxon>
        <taxon>Pseudomonadota</taxon>
        <taxon>Gammaproteobacteria</taxon>
        <taxon>Enterobacterales</taxon>
        <taxon>Erwiniaceae</taxon>
        <taxon>Tatumella</taxon>
    </lineage>
</organism>
<dbReference type="AlphaFoldDB" id="A0A1Y0L5L2"/>
<sequence length="68" mass="7654">MAIRYENGEEYVGNTLISYTKKQNIQLNFFQTKNLSRMFILSMITEQCAMAGPAPGDNMVMLLSSPTT</sequence>
<keyword evidence="3" id="KW-1185">Reference proteome</keyword>
<dbReference type="Proteomes" id="UP000195729">
    <property type="component" value="Chromosome"/>
</dbReference>
<name>A0A1Y0L5L2_TATCI</name>
<evidence type="ECO:0000313" key="3">
    <source>
        <dbReference type="Proteomes" id="UP000195729"/>
    </source>
</evidence>
<evidence type="ECO:0000313" key="2">
    <source>
        <dbReference type="EMBL" id="ARU97351.1"/>
    </source>
</evidence>
<evidence type="ECO:0000313" key="4">
    <source>
        <dbReference type="Proteomes" id="UP000195814"/>
    </source>
</evidence>
<evidence type="ECO:0000313" key="1">
    <source>
        <dbReference type="EMBL" id="ARU93313.1"/>
    </source>
</evidence>
<proteinExistence type="predicted"/>
<dbReference type="EMBL" id="CP015579">
    <property type="protein sequence ID" value="ARU93313.1"/>
    <property type="molecule type" value="Genomic_DNA"/>
</dbReference>
<dbReference type="EMBL" id="CP015581">
    <property type="protein sequence ID" value="ARU97351.1"/>
    <property type="molecule type" value="Genomic_DNA"/>
</dbReference>
<dbReference type="Proteomes" id="UP000195814">
    <property type="component" value="Chromosome"/>
</dbReference>
<dbReference type="KEGG" id="tci:A7K98_05630"/>